<reference evidence="8" key="1">
    <citation type="submission" date="2025-08" db="UniProtKB">
        <authorList>
            <consortium name="RefSeq"/>
        </authorList>
    </citation>
    <scope>IDENTIFICATION</scope>
    <source>
        <tissue evidence="8">Liver</tissue>
    </source>
</reference>
<protein>
    <recommendedName>
        <fullName evidence="4">POC1 centriolar protein homolog A</fullName>
    </recommendedName>
</protein>
<dbReference type="Gene3D" id="2.130.10.10">
    <property type="entry name" value="YVTN repeat-like/Quinoprotein amine dehydrogenase"/>
    <property type="match status" value="1"/>
</dbReference>
<dbReference type="PROSITE" id="PS50082">
    <property type="entry name" value="WD_REPEATS_2"/>
    <property type="match status" value="1"/>
</dbReference>
<dbReference type="GeneID" id="102736247"/>
<keyword evidence="1 5" id="KW-0853">WD repeat</keyword>
<dbReference type="OrthoDB" id="9677229at2759"/>
<dbReference type="Proteomes" id="UP000245341">
    <property type="component" value="Unplaced"/>
</dbReference>
<evidence type="ECO:0000256" key="3">
    <source>
        <dbReference type="ARBA" id="ARBA00023054"/>
    </source>
</evidence>
<keyword evidence="7" id="KW-1185">Reference proteome</keyword>
<dbReference type="PANTHER" id="PTHR44019:SF2">
    <property type="entry name" value="POC1 CENTRIOLAR PROTEIN HOMOLOG A"/>
    <property type="match status" value="1"/>
</dbReference>
<evidence type="ECO:0000256" key="5">
    <source>
        <dbReference type="PROSITE-ProRule" id="PRU00221"/>
    </source>
</evidence>
<gene>
    <name evidence="8" type="primary">POC1A</name>
</gene>
<dbReference type="GO" id="GO:0060271">
    <property type="term" value="P:cilium assembly"/>
    <property type="evidence" value="ECO:0007669"/>
    <property type="project" value="TreeGrafter"/>
</dbReference>
<sequence length="198" mass="21531">MAVWESGLEHECYPSGGSRATSVRCPAYFSLPTHRPVAWPLCCQQCSGTEASAVTPVAELLQGPATTVAFSRTGEYFASGGSDEQVMVWKSNFDVVDYGEVLKVPRPPAPLATSSGNLPDVDFPVPPGRGRSQESVQSQPQEPISMPQTLTSTLEHIVGQLDVLTQTVSILEQRLTLTEDKLKQCLENQQLIMQRTTP</sequence>
<accession>A0A7F8QPV9</accession>
<feature type="repeat" description="WD" evidence="5">
    <location>
        <begin position="66"/>
        <end position="90"/>
    </location>
</feature>
<evidence type="ECO:0000256" key="1">
    <source>
        <dbReference type="ARBA" id="ARBA00022574"/>
    </source>
</evidence>
<feature type="compositionally biased region" description="Low complexity" evidence="6">
    <location>
        <begin position="133"/>
        <end position="145"/>
    </location>
</feature>
<dbReference type="GO" id="GO:0036064">
    <property type="term" value="C:ciliary basal body"/>
    <property type="evidence" value="ECO:0007669"/>
    <property type="project" value="TreeGrafter"/>
</dbReference>
<organism evidence="7 8">
    <name type="scientific">Leptonychotes weddellii</name>
    <name type="common">Weddell seal</name>
    <name type="synonym">Otaria weddellii</name>
    <dbReference type="NCBI Taxonomy" id="9713"/>
    <lineage>
        <taxon>Eukaryota</taxon>
        <taxon>Metazoa</taxon>
        <taxon>Chordata</taxon>
        <taxon>Craniata</taxon>
        <taxon>Vertebrata</taxon>
        <taxon>Euteleostomi</taxon>
        <taxon>Mammalia</taxon>
        <taxon>Eutheria</taxon>
        <taxon>Laurasiatheria</taxon>
        <taxon>Carnivora</taxon>
        <taxon>Caniformia</taxon>
        <taxon>Pinnipedia</taxon>
        <taxon>Phocidae</taxon>
        <taxon>Monachinae</taxon>
        <taxon>Lobodontini</taxon>
        <taxon>Leptonychotes</taxon>
    </lineage>
</organism>
<feature type="region of interest" description="Disordered" evidence="6">
    <location>
        <begin position="109"/>
        <end position="145"/>
    </location>
</feature>
<dbReference type="InterPro" id="IPR001680">
    <property type="entry name" value="WD40_rpt"/>
</dbReference>
<evidence type="ECO:0000256" key="2">
    <source>
        <dbReference type="ARBA" id="ARBA00022737"/>
    </source>
</evidence>
<dbReference type="RefSeq" id="XP_030882283.1">
    <property type="nucleotide sequence ID" value="XM_031026423.1"/>
</dbReference>
<dbReference type="KEGG" id="lww:102736247"/>
<dbReference type="InterPro" id="IPR036322">
    <property type="entry name" value="WD40_repeat_dom_sf"/>
</dbReference>
<evidence type="ECO:0000256" key="4">
    <source>
        <dbReference type="ARBA" id="ARBA00039725"/>
    </source>
</evidence>
<evidence type="ECO:0000256" key="6">
    <source>
        <dbReference type="SAM" id="MobiDB-lite"/>
    </source>
</evidence>
<name>A0A7F8QPV9_LEPWE</name>
<dbReference type="CTD" id="25886"/>
<dbReference type="GO" id="GO:0005814">
    <property type="term" value="C:centriole"/>
    <property type="evidence" value="ECO:0007669"/>
    <property type="project" value="TreeGrafter"/>
</dbReference>
<dbReference type="InterPro" id="IPR050505">
    <property type="entry name" value="WDR55/POC1"/>
</dbReference>
<dbReference type="AlphaFoldDB" id="A0A7F8QPV9"/>
<keyword evidence="3" id="KW-0175">Coiled coil</keyword>
<evidence type="ECO:0000313" key="7">
    <source>
        <dbReference type="Proteomes" id="UP000245341"/>
    </source>
</evidence>
<keyword evidence="2" id="KW-0677">Repeat</keyword>
<dbReference type="SMART" id="SM00320">
    <property type="entry name" value="WD40"/>
    <property type="match status" value="1"/>
</dbReference>
<dbReference type="InterPro" id="IPR015943">
    <property type="entry name" value="WD40/YVTN_repeat-like_dom_sf"/>
</dbReference>
<dbReference type="PANTHER" id="PTHR44019">
    <property type="entry name" value="WD REPEAT-CONTAINING PROTEIN 55"/>
    <property type="match status" value="1"/>
</dbReference>
<evidence type="ECO:0000313" key="8">
    <source>
        <dbReference type="RefSeq" id="XP_030882283.1"/>
    </source>
</evidence>
<dbReference type="SUPFAM" id="SSF50978">
    <property type="entry name" value="WD40 repeat-like"/>
    <property type="match status" value="1"/>
</dbReference>
<proteinExistence type="predicted"/>